<protein>
    <recommendedName>
        <fullName evidence="3 4">Dephospho-CoA kinase</fullName>
        <ecNumber evidence="3 4">2.7.1.24</ecNumber>
    </recommendedName>
    <alternativeName>
        <fullName evidence="3">Dephosphocoenzyme A kinase</fullName>
    </alternativeName>
</protein>
<evidence type="ECO:0000313" key="5">
    <source>
        <dbReference type="EMBL" id="MBM7571954.1"/>
    </source>
</evidence>
<dbReference type="Pfam" id="PF01121">
    <property type="entry name" value="CoaE"/>
    <property type="match status" value="1"/>
</dbReference>
<keyword evidence="3" id="KW-0963">Cytoplasm</keyword>
<comment type="subcellular location">
    <subcellularLocation>
        <location evidence="3">Cytoplasm</location>
    </subcellularLocation>
</comment>
<comment type="function">
    <text evidence="3">Catalyzes the phosphorylation of the 3'-hydroxyl group of dephosphocoenzyme A to form coenzyme A.</text>
</comment>
<evidence type="ECO:0000256" key="3">
    <source>
        <dbReference type="HAMAP-Rule" id="MF_00376"/>
    </source>
</evidence>
<proteinExistence type="inferred from homology"/>
<dbReference type="InterPro" id="IPR027417">
    <property type="entry name" value="P-loop_NTPase"/>
</dbReference>
<dbReference type="GO" id="GO:0004140">
    <property type="term" value="F:dephospho-CoA kinase activity"/>
    <property type="evidence" value="ECO:0007669"/>
    <property type="project" value="UniProtKB-EC"/>
</dbReference>
<organism evidence="5 6">
    <name type="scientific">Aquibacillus albus</name>
    <dbReference type="NCBI Taxonomy" id="1168171"/>
    <lineage>
        <taxon>Bacteria</taxon>
        <taxon>Bacillati</taxon>
        <taxon>Bacillota</taxon>
        <taxon>Bacilli</taxon>
        <taxon>Bacillales</taxon>
        <taxon>Bacillaceae</taxon>
        <taxon>Aquibacillus</taxon>
    </lineage>
</organism>
<gene>
    <name evidence="3" type="primary">coaE</name>
    <name evidence="5" type="ORF">JOC48_002455</name>
</gene>
<dbReference type="EMBL" id="JAFBDR010000013">
    <property type="protein sequence ID" value="MBM7571954.1"/>
    <property type="molecule type" value="Genomic_DNA"/>
</dbReference>
<evidence type="ECO:0000256" key="4">
    <source>
        <dbReference type="NCBIfam" id="TIGR00152"/>
    </source>
</evidence>
<comment type="similarity">
    <text evidence="3">Belongs to the CoaE family.</text>
</comment>
<comment type="pathway">
    <text evidence="3">Cofactor biosynthesis; coenzyme A biosynthesis; CoA from (R)-pantothenate: step 5/5.</text>
</comment>
<keyword evidence="3 5" id="KW-0808">Transferase</keyword>
<evidence type="ECO:0000256" key="1">
    <source>
        <dbReference type="ARBA" id="ARBA00022741"/>
    </source>
</evidence>
<dbReference type="InterPro" id="IPR001977">
    <property type="entry name" value="Depp_CoAkinase"/>
</dbReference>
<keyword evidence="2 3" id="KW-0067">ATP-binding</keyword>
<keyword evidence="1 3" id="KW-0547">Nucleotide-binding</keyword>
<reference evidence="5 6" key="1">
    <citation type="submission" date="2021-01" db="EMBL/GenBank/DDBJ databases">
        <title>Genomic Encyclopedia of Type Strains, Phase IV (KMG-IV): sequencing the most valuable type-strain genomes for metagenomic binning, comparative biology and taxonomic classification.</title>
        <authorList>
            <person name="Goeker M."/>
        </authorList>
    </citation>
    <scope>NUCLEOTIDE SEQUENCE [LARGE SCALE GENOMIC DNA]</scope>
    <source>
        <strain evidence="5 6">DSM 23711</strain>
    </source>
</reference>
<dbReference type="PANTHER" id="PTHR10695">
    <property type="entry name" value="DEPHOSPHO-COA KINASE-RELATED"/>
    <property type="match status" value="1"/>
</dbReference>
<dbReference type="SUPFAM" id="SSF52540">
    <property type="entry name" value="P-loop containing nucleoside triphosphate hydrolases"/>
    <property type="match status" value="1"/>
</dbReference>
<comment type="caution">
    <text evidence="5">The sequence shown here is derived from an EMBL/GenBank/DDBJ whole genome shotgun (WGS) entry which is preliminary data.</text>
</comment>
<dbReference type="Proteomes" id="UP001296943">
    <property type="component" value="Unassembled WGS sequence"/>
</dbReference>
<keyword evidence="3" id="KW-0173">Coenzyme A biosynthesis</keyword>
<dbReference type="CDD" id="cd02022">
    <property type="entry name" value="DPCK"/>
    <property type="match status" value="1"/>
</dbReference>
<dbReference type="HAMAP" id="MF_00376">
    <property type="entry name" value="Dephospho_CoA_kinase"/>
    <property type="match status" value="1"/>
</dbReference>
<evidence type="ECO:0000256" key="2">
    <source>
        <dbReference type="ARBA" id="ARBA00022840"/>
    </source>
</evidence>
<dbReference type="Gene3D" id="3.40.50.300">
    <property type="entry name" value="P-loop containing nucleotide triphosphate hydrolases"/>
    <property type="match status" value="1"/>
</dbReference>
<keyword evidence="6" id="KW-1185">Reference proteome</keyword>
<dbReference type="NCBIfam" id="TIGR00152">
    <property type="entry name" value="dephospho-CoA kinase"/>
    <property type="match status" value="1"/>
</dbReference>
<sequence>MAMVIGLTGGIASGKSTISNMITTFGIPVIDADVISRQVVEPGESAYRKIVDYFGENILHDDRTINRNKLGQIVFSDEEKRKALNKMVHPEVRKTMLNQKEDLINAGNKAVVLDIPLLFESKRTALVDQILVVYVDEDTQLSRLMKRDGFTEEESQSRIKSQMPLKQKQEMADAIIDNRGSLEQSRKQLEKIFIDWKII</sequence>
<dbReference type="RefSeq" id="WP_204500009.1">
    <property type="nucleotide sequence ID" value="NZ_JAFBDR010000013.1"/>
</dbReference>
<evidence type="ECO:0000313" key="6">
    <source>
        <dbReference type="Proteomes" id="UP001296943"/>
    </source>
</evidence>
<dbReference type="EC" id="2.7.1.24" evidence="3 4"/>
<dbReference type="PANTHER" id="PTHR10695:SF46">
    <property type="entry name" value="BIFUNCTIONAL COENZYME A SYNTHASE-RELATED"/>
    <property type="match status" value="1"/>
</dbReference>
<keyword evidence="3 5" id="KW-0418">Kinase</keyword>
<comment type="catalytic activity">
    <reaction evidence="3">
        <text>3'-dephospho-CoA + ATP = ADP + CoA + H(+)</text>
        <dbReference type="Rhea" id="RHEA:18245"/>
        <dbReference type="ChEBI" id="CHEBI:15378"/>
        <dbReference type="ChEBI" id="CHEBI:30616"/>
        <dbReference type="ChEBI" id="CHEBI:57287"/>
        <dbReference type="ChEBI" id="CHEBI:57328"/>
        <dbReference type="ChEBI" id="CHEBI:456216"/>
        <dbReference type="EC" id="2.7.1.24"/>
    </reaction>
</comment>
<dbReference type="PROSITE" id="PS51219">
    <property type="entry name" value="DPCK"/>
    <property type="match status" value="1"/>
</dbReference>
<feature type="binding site" evidence="3">
    <location>
        <begin position="12"/>
        <end position="17"/>
    </location>
    <ligand>
        <name>ATP</name>
        <dbReference type="ChEBI" id="CHEBI:30616"/>
    </ligand>
</feature>
<accession>A0ABS2N1E3</accession>
<name>A0ABS2N1E3_9BACI</name>